<comment type="caution">
    <text evidence="2">The sequence shown here is derived from an EMBL/GenBank/DDBJ whole genome shotgun (WGS) entry which is preliminary data.</text>
</comment>
<organism evidence="2 3">
    <name type="scientific">Cryptosporangium japonicum</name>
    <dbReference type="NCBI Taxonomy" id="80872"/>
    <lineage>
        <taxon>Bacteria</taxon>
        <taxon>Bacillati</taxon>
        <taxon>Actinomycetota</taxon>
        <taxon>Actinomycetes</taxon>
        <taxon>Cryptosporangiales</taxon>
        <taxon>Cryptosporangiaceae</taxon>
        <taxon>Cryptosporangium</taxon>
    </lineage>
</organism>
<reference evidence="3" key="1">
    <citation type="journal article" date="2019" name="Int. J. Syst. Evol. Microbiol.">
        <title>The Global Catalogue of Microorganisms (GCM) 10K type strain sequencing project: providing services to taxonomists for standard genome sequencing and annotation.</title>
        <authorList>
            <consortium name="The Broad Institute Genomics Platform"/>
            <consortium name="The Broad Institute Genome Sequencing Center for Infectious Disease"/>
            <person name="Wu L."/>
            <person name="Ma J."/>
        </authorList>
    </citation>
    <scope>NUCLEOTIDE SEQUENCE [LARGE SCALE GENOMIC DNA]</scope>
    <source>
        <strain evidence="3">JCM 10425</strain>
    </source>
</reference>
<dbReference type="SMART" id="SM00530">
    <property type="entry name" value="HTH_XRE"/>
    <property type="match status" value="1"/>
</dbReference>
<dbReference type="Proteomes" id="UP001500967">
    <property type="component" value="Unassembled WGS sequence"/>
</dbReference>
<dbReference type="InterPro" id="IPR001387">
    <property type="entry name" value="Cro/C1-type_HTH"/>
</dbReference>
<keyword evidence="3" id="KW-1185">Reference proteome</keyword>
<feature type="domain" description="HTH cro/C1-type" evidence="1">
    <location>
        <begin position="15"/>
        <end position="65"/>
    </location>
</feature>
<evidence type="ECO:0000313" key="2">
    <source>
        <dbReference type="EMBL" id="GAA0276367.1"/>
    </source>
</evidence>
<dbReference type="Pfam" id="PF13560">
    <property type="entry name" value="HTH_31"/>
    <property type="match status" value="1"/>
</dbReference>
<evidence type="ECO:0000313" key="3">
    <source>
        <dbReference type="Proteomes" id="UP001500967"/>
    </source>
</evidence>
<evidence type="ECO:0000259" key="1">
    <source>
        <dbReference type="SMART" id="SM00530"/>
    </source>
</evidence>
<dbReference type="EMBL" id="BAAAGX010000034">
    <property type="protein sequence ID" value="GAA0276367.1"/>
    <property type="molecule type" value="Genomic_DNA"/>
</dbReference>
<proteinExistence type="predicted"/>
<protein>
    <recommendedName>
        <fullName evidence="1">HTH cro/C1-type domain-containing protein</fullName>
    </recommendedName>
</protein>
<dbReference type="InterPro" id="IPR010982">
    <property type="entry name" value="Lambda_DNA-bd_dom_sf"/>
</dbReference>
<dbReference type="RefSeq" id="WP_344653726.1">
    <property type="nucleotide sequence ID" value="NZ_BAAAGX010000034.1"/>
</dbReference>
<sequence>MAPTTQPSTAEIGAAIRARRLELGLTIEQAAASAGVGSESWRRYEQGKAIRRDKVRGLCRVLRWANLPASDGEAAARTPRADPNWDAATEWAGFSTAVAARHGEARARAFELGFQLVVAEQLEHDLEALRERPRGSHLGELSESWLANWLPERFVTHYEYELLYRLRAASLRIADRLASRTSQLTRCPAEALMLYVIVEDGAGEVNREVDYLDWMRELIDEDLDAVRTLFDRTVDIPVDHPWHYKNWFEIKE</sequence>
<dbReference type="SUPFAM" id="SSF47413">
    <property type="entry name" value="lambda repressor-like DNA-binding domains"/>
    <property type="match status" value="1"/>
</dbReference>
<gene>
    <name evidence="2" type="ORF">GCM10009539_75210</name>
</gene>
<dbReference type="Gene3D" id="1.10.260.40">
    <property type="entry name" value="lambda repressor-like DNA-binding domains"/>
    <property type="match status" value="1"/>
</dbReference>
<name>A0ABP3EUL5_9ACTN</name>
<accession>A0ABP3EUL5</accession>
<dbReference type="CDD" id="cd00093">
    <property type="entry name" value="HTH_XRE"/>
    <property type="match status" value="1"/>
</dbReference>